<dbReference type="GO" id="GO:0005856">
    <property type="term" value="C:cytoskeleton"/>
    <property type="evidence" value="ECO:0007669"/>
    <property type="project" value="UniProtKB-SubCell"/>
</dbReference>
<organism evidence="9 11">
    <name type="scientific">Macrostomum lignano</name>
    <dbReference type="NCBI Taxonomy" id="282301"/>
    <lineage>
        <taxon>Eukaryota</taxon>
        <taxon>Metazoa</taxon>
        <taxon>Spiralia</taxon>
        <taxon>Lophotrochozoa</taxon>
        <taxon>Platyhelminthes</taxon>
        <taxon>Rhabditophora</taxon>
        <taxon>Macrostomorpha</taxon>
        <taxon>Macrostomida</taxon>
        <taxon>Macrostomidae</taxon>
        <taxon>Macrostomum</taxon>
    </lineage>
</organism>
<evidence type="ECO:0000256" key="1">
    <source>
        <dbReference type="ARBA" id="ARBA00004245"/>
    </source>
</evidence>
<dbReference type="EMBL" id="NIVC01002613">
    <property type="protein sequence ID" value="PAA56496.1"/>
    <property type="molecule type" value="Genomic_DNA"/>
</dbReference>
<protein>
    <recommendedName>
        <fullName evidence="7">Profilin</fullName>
    </recommendedName>
</protein>
<evidence type="ECO:0000313" key="9">
    <source>
        <dbReference type="EMBL" id="PAA56496.1"/>
    </source>
</evidence>
<dbReference type="OrthoDB" id="421374at2759"/>
<dbReference type="EMBL" id="NIVC01000020">
    <property type="protein sequence ID" value="PAA93880.1"/>
    <property type="molecule type" value="Genomic_DNA"/>
</dbReference>
<comment type="similarity">
    <text evidence="2 7">Belongs to the profilin family.</text>
</comment>
<dbReference type="Pfam" id="PF00235">
    <property type="entry name" value="Profilin"/>
    <property type="match status" value="1"/>
</dbReference>
<dbReference type="EMBL" id="NIVC01005042">
    <property type="protein sequence ID" value="PAA46127.1"/>
    <property type="molecule type" value="Genomic_DNA"/>
</dbReference>
<evidence type="ECO:0000256" key="5">
    <source>
        <dbReference type="ARBA" id="ARBA00023203"/>
    </source>
</evidence>
<comment type="caution">
    <text evidence="9">The sequence shown here is derived from an EMBL/GenBank/DDBJ whole genome shotgun (WGS) entry which is preliminary data.</text>
</comment>
<dbReference type="Proteomes" id="UP000215902">
    <property type="component" value="Unassembled WGS sequence"/>
</dbReference>
<reference evidence="9 11" key="1">
    <citation type="submission" date="2017-06" db="EMBL/GenBank/DDBJ databases">
        <title>A platform for efficient transgenesis in Macrostomum lignano, a flatworm model organism for stem cell research.</title>
        <authorList>
            <person name="Berezikov E."/>
        </authorList>
    </citation>
    <scope>NUCLEOTIDE SEQUENCE [LARGE SCALE GENOMIC DNA]</scope>
    <source>
        <strain evidence="9">DV1</strain>
        <tissue evidence="9">Whole organism</tissue>
    </source>
</reference>
<comment type="subcellular location">
    <subcellularLocation>
        <location evidence="1">Cytoplasm</location>
        <location evidence="1">Cytoskeleton</location>
    </subcellularLocation>
</comment>
<evidence type="ECO:0000256" key="2">
    <source>
        <dbReference type="ARBA" id="ARBA00010058"/>
    </source>
</evidence>
<dbReference type="GO" id="GO:0003785">
    <property type="term" value="F:actin monomer binding"/>
    <property type="evidence" value="ECO:0007669"/>
    <property type="project" value="TreeGrafter"/>
</dbReference>
<evidence type="ECO:0000256" key="7">
    <source>
        <dbReference type="RuleBase" id="RU003909"/>
    </source>
</evidence>
<dbReference type="Gene3D" id="3.30.450.30">
    <property type="entry name" value="Dynein light chain 2a, cytoplasmic"/>
    <property type="match status" value="1"/>
</dbReference>
<evidence type="ECO:0000313" key="8">
    <source>
        <dbReference type="EMBL" id="PAA46127.1"/>
    </source>
</evidence>
<comment type="subunit">
    <text evidence="3">Occurs in many kinds of cells as a complex with monomeric actin in a 1:1 ratio.</text>
</comment>
<dbReference type="SUPFAM" id="SSF55770">
    <property type="entry name" value="Profilin (actin-binding protein)"/>
    <property type="match status" value="1"/>
</dbReference>
<evidence type="ECO:0000256" key="6">
    <source>
        <dbReference type="ARBA" id="ARBA00023212"/>
    </source>
</evidence>
<gene>
    <name evidence="9" type="ORF">BOX15_Mlig021957g1</name>
    <name evidence="8" type="ORF">BOX15_Mlig021957g2</name>
    <name evidence="10" type="ORF">BOX15_Mlig028848g1</name>
</gene>
<dbReference type="InterPro" id="IPR048278">
    <property type="entry name" value="PFN"/>
</dbReference>
<keyword evidence="5 7" id="KW-0009">Actin-binding</keyword>
<dbReference type="AlphaFoldDB" id="A0A267E4Y7"/>
<accession>A0A267E4Y7</accession>
<evidence type="ECO:0000256" key="3">
    <source>
        <dbReference type="ARBA" id="ARBA00011583"/>
    </source>
</evidence>
<dbReference type="InterPro" id="IPR005455">
    <property type="entry name" value="PFN_euk"/>
</dbReference>
<dbReference type="STRING" id="282301.A0A267E4Y7"/>
<feature type="non-terminal residue" evidence="9">
    <location>
        <position position="1"/>
    </location>
</feature>
<keyword evidence="11" id="KW-1185">Reference proteome</keyword>
<evidence type="ECO:0000256" key="4">
    <source>
        <dbReference type="ARBA" id="ARBA00022490"/>
    </source>
</evidence>
<keyword evidence="6" id="KW-0206">Cytoskeleton</keyword>
<dbReference type="InterPro" id="IPR036140">
    <property type="entry name" value="PFN_sf"/>
</dbReference>
<keyword evidence="4" id="KW-0963">Cytoplasm</keyword>
<proteinExistence type="inferred from homology"/>
<dbReference type="PANTHER" id="PTHR11604">
    <property type="entry name" value="PROFILIN"/>
    <property type="match status" value="1"/>
</dbReference>
<evidence type="ECO:0000313" key="11">
    <source>
        <dbReference type="Proteomes" id="UP000215902"/>
    </source>
</evidence>
<dbReference type="GO" id="GO:0005938">
    <property type="term" value="C:cell cortex"/>
    <property type="evidence" value="ECO:0007669"/>
    <property type="project" value="TreeGrafter"/>
</dbReference>
<evidence type="ECO:0000313" key="10">
    <source>
        <dbReference type="EMBL" id="PAA93880.1"/>
    </source>
</evidence>
<dbReference type="SMART" id="SM00392">
    <property type="entry name" value="PROF"/>
    <property type="match status" value="1"/>
</dbReference>
<sequence length="139" mass="14620">AIAMSWDSWVSNLLQYPGVNFGAICGNDGSVWAKSENFVASPEELQALAAGIGKNNAGEFQSFKLNGEKFMTIRLLNRELDAKKLQSSVTVMGCTQCFVIGGYIASSEGSGEPNMGTGGGQKVNVAVSKLKDSLVASGY</sequence>
<dbReference type="PANTHER" id="PTHR11604:SF0">
    <property type="entry name" value="PROFILIN"/>
    <property type="match status" value="1"/>
</dbReference>
<name>A0A267E4Y7_9PLAT</name>